<organism evidence="1 2">
    <name type="scientific">Amycolatopsis mongoliensis</name>
    <dbReference type="NCBI Taxonomy" id="715475"/>
    <lineage>
        <taxon>Bacteria</taxon>
        <taxon>Bacillati</taxon>
        <taxon>Actinomycetota</taxon>
        <taxon>Actinomycetes</taxon>
        <taxon>Pseudonocardiales</taxon>
        <taxon>Pseudonocardiaceae</taxon>
        <taxon>Amycolatopsis</taxon>
    </lineage>
</organism>
<dbReference type="AlphaFoldDB" id="A0A9Y2JMN5"/>
<evidence type="ECO:0000313" key="1">
    <source>
        <dbReference type="EMBL" id="WIY00072.1"/>
    </source>
</evidence>
<proteinExistence type="predicted"/>
<evidence type="ECO:0008006" key="3">
    <source>
        <dbReference type="Google" id="ProtNLM"/>
    </source>
</evidence>
<dbReference type="EMBL" id="CP127295">
    <property type="protein sequence ID" value="WIY00072.1"/>
    <property type="molecule type" value="Genomic_DNA"/>
</dbReference>
<sequence length="216" mass="23639">MVDTTECVTARLVSAFDATWAAIRERHPDVPAVVITIGSGTLGSRRGETRLGHFAAGRWQVGDTDRVPELFMSGEGLQRTPEEVLGTLLHEATHGIAHTREIKDASRQGRYHNKRFKVLGEELGLILEEDPSIGWSVTCVPTKTSNVYRQQVELIKAALVAYRHAEVVAPGKARSSNLTVATCDCDRKIRVAKSTLSEAPILCGRCGVEFTAEDED</sequence>
<evidence type="ECO:0000313" key="2">
    <source>
        <dbReference type="Proteomes" id="UP001239397"/>
    </source>
</evidence>
<accession>A0A9Y2JMN5</accession>
<reference evidence="1 2" key="1">
    <citation type="submission" date="2023-06" db="EMBL/GenBank/DDBJ databases">
        <authorList>
            <person name="Oyuntsetseg B."/>
            <person name="Kim S.B."/>
        </authorList>
    </citation>
    <scope>NUCLEOTIDE SEQUENCE [LARGE SCALE GENOMIC DNA]</scope>
    <source>
        <strain evidence="1 2">4-36</strain>
    </source>
</reference>
<dbReference type="RefSeq" id="WP_285996544.1">
    <property type="nucleotide sequence ID" value="NZ_CP127295.1"/>
</dbReference>
<keyword evidence="2" id="KW-1185">Reference proteome</keyword>
<name>A0A9Y2JMN5_9PSEU</name>
<gene>
    <name evidence="1" type="ORF">QRX60_39400</name>
</gene>
<dbReference type="KEGG" id="amog:QRX60_39400"/>
<protein>
    <recommendedName>
        <fullName evidence="3">SprT-like domain-containing protein</fullName>
    </recommendedName>
</protein>
<dbReference type="Proteomes" id="UP001239397">
    <property type="component" value="Chromosome"/>
</dbReference>